<protein>
    <submittedName>
        <fullName evidence="2">Uncharacterized protein</fullName>
    </submittedName>
</protein>
<reference evidence="2 3" key="1">
    <citation type="submission" date="2024-01" db="EMBL/GenBank/DDBJ databases">
        <title>The complete chloroplast genome sequence of Lithospermum erythrorhizon: insights into the phylogenetic relationship among Boraginaceae species and the maternal lineages of purple gromwells.</title>
        <authorList>
            <person name="Okada T."/>
            <person name="Watanabe K."/>
        </authorList>
    </citation>
    <scope>NUCLEOTIDE SEQUENCE [LARGE SCALE GENOMIC DNA]</scope>
</reference>
<gene>
    <name evidence="2" type="ORF">LIER_27516</name>
</gene>
<evidence type="ECO:0000313" key="3">
    <source>
        <dbReference type="Proteomes" id="UP001454036"/>
    </source>
</evidence>
<accession>A0AAV3RDV8</accession>
<dbReference type="AlphaFoldDB" id="A0AAV3RDV8"/>
<feature type="region of interest" description="Disordered" evidence="1">
    <location>
        <begin position="1"/>
        <end position="44"/>
    </location>
</feature>
<evidence type="ECO:0000313" key="2">
    <source>
        <dbReference type="EMBL" id="GAA0174045.1"/>
    </source>
</evidence>
<feature type="compositionally biased region" description="Basic and acidic residues" evidence="1">
    <location>
        <begin position="22"/>
        <end position="37"/>
    </location>
</feature>
<organism evidence="2 3">
    <name type="scientific">Lithospermum erythrorhizon</name>
    <name type="common">Purple gromwell</name>
    <name type="synonym">Lithospermum officinale var. erythrorhizon</name>
    <dbReference type="NCBI Taxonomy" id="34254"/>
    <lineage>
        <taxon>Eukaryota</taxon>
        <taxon>Viridiplantae</taxon>
        <taxon>Streptophyta</taxon>
        <taxon>Embryophyta</taxon>
        <taxon>Tracheophyta</taxon>
        <taxon>Spermatophyta</taxon>
        <taxon>Magnoliopsida</taxon>
        <taxon>eudicotyledons</taxon>
        <taxon>Gunneridae</taxon>
        <taxon>Pentapetalae</taxon>
        <taxon>asterids</taxon>
        <taxon>lamiids</taxon>
        <taxon>Boraginales</taxon>
        <taxon>Boraginaceae</taxon>
        <taxon>Boraginoideae</taxon>
        <taxon>Lithospermeae</taxon>
        <taxon>Lithospermum</taxon>
    </lineage>
</organism>
<comment type="caution">
    <text evidence="2">The sequence shown here is derived from an EMBL/GenBank/DDBJ whole genome shotgun (WGS) entry which is preliminary data.</text>
</comment>
<name>A0AAV3RDV8_LITER</name>
<evidence type="ECO:0000256" key="1">
    <source>
        <dbReference type="SAM" id="MobiDB-lite"/>
    </source>
</evidence>
<keyword evidence="3" id="KW-1185">Reference proteome</keyword>
<sequence>MLHGGSMNGERPRKRFPGYKAVQDREWDNSHQSEGQRAKQSPLLNQEMEMKSGLLLHEAKTEDRWLWEGEGEPLVESKVSILGGLWAHAFFLVPNKGLTGASVLFPRAEEKALIRATEEGGTTVFETTDVEEGGVLLVEVWVFTPTLLISGTLFFVMVEKGTLFGIIEAWAAESNSFVKNKMS</sequence>
<dbReference type="EMBL" id="BAABME010008881">
    <property type="protein sequence ID" value="GAA0174045.1"/>
    <property type="molecule type" value="Genomic_DNA"/>
</dbReference>
<proteinExistence type="predicted"/>
<dbReference type="Proteomes" id="UP001454036">
    <property type="component" value="Unassembled WGS sequence"/>
</dbReference>